<proteinExistence type="predicted"/>
<dbReference type="AlphaFoldDB" id="A0A5J4TH16"/>
<organism evidence="1 2">
    <name type="scientific">Streblomastix strix</name>
    <dbReference type="NCBI Taxonomy" id="222440"/>
    <lineage>
        <taxon>Eukaryota</taxon>
        <taxon>Metamonada</taxon>
        <taxon>Preaxostyla</taxon>
        <taxon>Oxymonadida</taxon>
        <taxon>Streblomastigidae</taxon>
        <taxon>Streblomastix</taxon>
    </lineage>
</organism>
<comment type="caution">
    <text evidence="1">The sequence shown here is derived from an EMBL/GenBank/DDBJ whole genome shotgun (WGS) entry which is preliminary data.</text>
</comment>
<name>A0A5J4TH16_9EUKA</name>
<accession>A0A5J4TH16</accession>
<protein>
    <submittedName>
        <fullName evidence="1">Uncharacterized protein</fullName>
    </submittedName>
</protein>
<sequence length="59" mass="6605">DLPALDSNEVIKICQAYQVARDTTTSTQILKATIGPSGSVTKDTFVFHVSLYITRNRRY</sequence>
<gene>
    <name evidence="1" type="ORF">EZS28_047043</name>
</gene>
<reference evidence="1 2" key="1">
    <citation type="submission" date="2019-03" db="EMBL/GenBank/DDBJ databases">
        <title>Single cell metagenomics reveals metabolic interactions within the superorganism composed of flagellate Streblomastix strix and complex community of Bacteroidetes bacteria on its surface.</title>
        <authorList>
            <person name="Treitli S.C."/>
            <person name="Kolisko M."/>
            <person name="Husnik F."/>
            <person name="Keeling P."/>
            <person name="Hampl V."/>
        </authorList>
    </citation>
    <scope>NUCLEOTIDE SEQUENCE [LARGE SCALE GENOMIC DNA]</scope>
    <source>
        <strain evidence="1">ST1C</strain>
    </source>
</reference>
<evidence type="ECO:0000313" key="2">
    <source>
        <dbReference type="Proteomes" id="UP000324800"/>
    </source>
</evidence>
<dbReference type="EMBL" id="SNRW01031438">
    <property type="protein sequence ID" value="KAA6357429.1"/>
    <property type="molecule type" value="Genomic_DNA"/>
</dbReference>
<dbReference type="Proteomes" id="UP000324800">
    <property type="component" value="Unassembled WGS sequence"/>
</dbReference>
<evidence type="ECO:0000313" key="1">
    <source>
        <dbReference type="EMBL" id="KAA6357429.1"/>
    </source>
</evidence>
<feature type="non-terminal residue" evidence="1">
    <location>
        <position position="1"/>
    </location>
</feature>